<proteinExistence type="predicted"/>
<dbReference type="Pfam" id="PF13367">
    <property type="entry name" value="PrsW-protease"/>
    <property type="match status" value="1"/>
</dbReference>
<dbReference type="AlphaFoldDB" id="A0A9D7SVT6"/>
<dbReference type="PANTHER" id="PTHR36844">
    <property type="entry name" value="PROTEASE PRSW"/>
    <property type="match status" value="1"/>
</dbReference>
<keyword evidence="2" id="KW-0645">Protease</keyword>
<comment type="caution">
    <text evidence="2">The sequence shown here is derived from an EMBL/GenBank/DDBJ whole genome shotgun (WGS) entry which is preliminary data.</text>
</comment>
<organism evidence="2 3">
    <name type="scientific">Candidatus Opimibacter skivensis</name>
    <dbReference type="NCBI Taxonomy" id="2982028"/>
    <lineage>
        <taxon>Bacteria</taxon>
        <taxon>Pseudomonadati</taxon>
        <taxon>Bacteroidota</taxon>
        <taxon>Saprospiria</taxon>
        <taxon>Saprospirales</taxon>
        <taxon>Saprospiraceae</taxon>
        <taxon>Candidatus Opimibacter</taxon>
    </lineage>
</organism>
<evidence type="ECO:0000313" key="2">
    <source>
        <dbReference type="EMBL" id="MBK9982898.1"/>
    </source>
</evidence>
<dbReference type="EMBL" id="JADKGY010000008">
    <property type="protein sequence ID" value="MBK9982898.1"/>
    <property type="molecule type" value="Genomic_DNA"/>
</dbReference>
<keyword evidence="2" id="KW-0378">Hydrolase</keyword>
<feature type="transmembrane region" description="Helical" evidence="1">
    <location>
        <begin position="105"/>
        <end position="124"/>
    </location>
</feature>
<keyword evidence="2" id="KW-0482">Metalloprotease</keyword>
<accession>A0A9D7SVT6</accession>
<name>A0A9D7SVT6_9BACT</name>
<feature type="transmembrane region" description="Helical" evidence="1">
    <location>
        <begin position="32"/>
        <end position="53"/>
    </location>
</feature>
<gene>
    <name evidence="2" type="ORF">IPP15_10845</name>
</gene>
<keyword evidence="1" id="KW-0472">Membrane</keyword>
<dbReference type="Proteomes" id="UP000808337">
    <property type="component" value="Unassembled WGS sequence"/>
</dbReference>
<evidence type="ECO:0000313" key="3">
    <source>
        <dbReference type="Proteomes" id="UP000808337"/>
    </source>
</evidence>
<feature type="transmembrane region" description="Helical" evidence="1">
    <location>
        <begin position="165"/>
        <end position="185"/>
    </location>
</feature>
<feature type="transmembrane region" description="Helical" evidence="1">
    <location>
        <begin position="6"/>
        <end position="25"/>
    </location>
</feature>
<sequence length="227" mass="25895">MIYVVSFISVFIYSLLILWLVRSATNEKPGRLLFCVLLGMISAVIALMGEYFWNVLLGDVIASHRSLIILESFIGVGLIEETTKWLWLAFVIIHWRSFDRYSDGILYACGIAAGFNLVEGFLYISNGGEFMNILIRGFTAVPVHFLFAIIMGFLFSRYKFEKKKFLWFSIGIPTVLHGIYDFFILQKYTELLMGGAILVFAGCLSLSIWVCRNAMRADRLKFSDTNI</sequence>
<dbReference type="GO" id="GO:0008237">
    <property type="term" value="F:metallopeptidase activity"/>
    <property type="evidence" value="ECO:0007669"/>
    <property type="project" value="UniProtKB-KW"/>
</dbReference>
<evidence type="ECO:0000256" key="1">
    <source>
        <dbReference type="SAM" id="Phobius"/>
    </source>
</evidence>
<feature type="transmembrane region" description="Helical" evidence="1">
    <location>
        <begin position="191"/>
        <end position="211"/>
    </location>
</feature>
<keyword evidence="1" id="KW-0812">Transmembrane</keyword>
<keyword evidence="1" id="KW-1133">Transmembrane helix</keyword>
<dbReference type="PANTHER" id="PTHR36844:SF1">
    <property type="entry name" value="PROTEASE PRSW"/>
    <property type="match status" value="1"/>
</dbReference>
<protein>
    <submittedName>
        <fullName evidence="2">PrsW family intramembrane metalloprotease</fullName>
    </submittedName>
</protein>
<dbReference type="InterPro" id="IPR026898">
    <property type="entry name" value="PrsW"/>
</dbReference>
<reference evidence="2 3" key="1">
    <citation type="submission" date="2020-10" db="EMBL/GenBank/DDBJ databases">
        <title>Connecting structure to function with the recovery of over 1000 high-quality activated sludge metagenome-assembled genomes encoding full-length rRNA genes using long-read sequencing.</title>
        <authorList>
            <person name="Singleton C.M."/>
            <person name="Petriglieri F."/>
            <person name="Kristensen J.M."/>
            <person name="Kirkegaard R.H."/>
            <person name="Michaelsen T.Y."/>
            <person name="Andersen M.H."/>
            <person name="Karst S.M."/>
            <person name="Dueholm M.S."/>
            <person name="Nielsen P.H."/>
            <person name="Albertsen M."/>
        </authorList>
    </citation>
    <scope>NUCLEOTIDE SEQUENCE [LARGE SCALE GENOMIC DNA]</scope>
    <source>
        <strain evidence="2">Ribe_18-Q3-R11-54_MAXAC.273</strain>
    </source>
</reference>
<feature type="transmembrane region" description="Helical" evidence="1">
    <location>
        <begin position="73"/>
        <end position="93"/>
    </location>
</feature>
<feature type="transmembrane region" description="Helical" evidence="1">
    <location>
        <begin position="130"/>
        <end position="153"/>
    </location>
</feature>